<accession>A0A9Q0RI66</accession>
<dbReference type="SUPFAM" id="SSF52540">
    <property type="entry name" value="P-loop containing nucleoside triphosphate hydrolases"/>
    <property type="match status" value="1"/>
</dbReference>
<protein>
    <submittedName>
        <fullName evidence="7">Uncharacterized protein</fullName>
    </submittedName>
</protein>
<evidence type="ECO:0000256" key="3">
    <source>
        <dbReference type="ARBA" id="ARBA00022537"/>
    </source>
</evidence>
<keyword evidence="4" id="KW-0800">Toxin</keyword>
<dbReference type="OMA" id="DNNKHEL"/>
<keyword evidence="4" id="KW-0528">Neurotoxin</keyword>
<dbReference type="SUPFAM" id="SSF53474">
    <property type="entry name" value="alpha/beta-Hydrolases"/>
    <property type="match status" value="1"/>
</dbReference>
<evidence type="ECO:0000256" key="6">
    <source>
        <dbReference type="PROSITE-ProRule" id="PRU00023"/>
    </source>
</evidence>
<dbReference type="SMART" id="SM00248">
    <property type="entry name" value="ANK"/>
    <property type="match status" value="21"/>
</dbReference>
<sequence>MCRFAGIVYSNYKDGGVNKKYVENFPEGWKFLITAENNSWGNGYFGATFWNPESEQVVIAHRGTTKTNSGAIWTDIKSIYGNKVSSQMSSAVTFSHYVQRIFAEVDKDNNTHFKIFITGHSLGAWLAQICTFSLKYLTIMDDNNTYFVRSMEEGHHAHTVVFDSPGCKPMLQQLQREFDVRYDNVEKLPIDFLDITSYLSAPNRVNTCNPHVGKIYRVFIDFSIKSLSYNLQTHKMKNILKTFDEKTGLFKKENGKFKIQEVVDWPETSILNRNEYKKFFKWAKKLNDYNPSSKDVKFKGYYPIRYQTKEFNENQCSLNVFSQSDQQFLKQYQVVRQFSDFFKLNKLFDKKHLEILNKLSIDDSNHLVGIQNESIVELYDTLSYVRQFLIKFPKKIEKLKTWLSDESIAEITYKNVSISYLQLNKKWLKFKICENFEKSLVEFLNNPNKIVWKIEVTSGDTFCTLKQIYCTFLEQIKNESITNYTEKHCIVLDIKNLLQKNQDIKLLDYLKLTKSYNQLLIIEYNPNQFDNNDDLAKMFSSNLFEEIKNSKSCKIILCAKQDQILKNILSTNLHKLCKETKAEGFKWNDLNEESQKELLNRKIVFQEKEKNLNDLINKFNIKDEIGQLIDHDSLIKLINEDNKIEIGSKNFGIENLEGAYADLYKEVNNETLKKNLINNLIEAVYFISGLFENYDENRALEELVNIFNYEKNIIADKINYLKSPFFSQSNNNKYIYLVDSQFKEEDFNKQCNKHLNDKKMFWIKWDNEKFILQKLYNPDFYIKRKFHSVLLKMNKKMFKINECFVFSGIDSLEMLANLFDDFSLKSNKNINIKQTLENAEMTFNRINGTVHWIEVKTIGNNNQLVWRDSKGSIHNIRQYINDVEIMEDEDSLVNLIKDKQTIILADDPGMGKSTTLVQLYYSKLKNSSLKIIESNWIIHINLRDHIHTIKSFFNDNIFNIDIIIEFLSKIDSKLSNNISQNLLKYTAKSYTNIPLLISFDGFDELQDSNDRSKIIELLKFLRNYTKVKIWITTRMHYCNDLENALSTIAIKFSPMDKQSIKLFIVEYLKVRLRLILNHQVYERFFVVEKIEFELINEFTEQFLNKIKSIFKDDISRFIGTPLQLHLLLGAKGFIDNFVQWTYNTEQPFNFDYMGIDICSVYEYFIDNKYDILFKKMSNLPNVVQRHLKTQLNDYCMELVTETIFSLVSEKNKTNDIKEIFLSSGLVRLDKENNLKLIHQTFEEYYASEMCINLIKQNDIFDIQTKKIKFVLDVFKQDKYEIIRLFIDIKLNKLKNVIKKTSNKIYKQYGKIINNELKLNHSNLLLNQKGYTVLDIATKEGNLYIVNFLLTSCKKFKKILIKKLLFYNKKENKMTALYMAVKYNNFEIFNELIEMFDSEEYFEVVNDKDINGNTILHLATKNKNNKIIERLILFFDGNNNELIKLIKEKNKYGDSILHLAVKFDNIEIIEKLIPLFYSNNNELIQLIKEKNKYGDSILHIATRINNIEIIEKLIPLFDNNKNELIEWIKDKNLDGESVFHIAGLVNSIEIIERLIPLFDNNKNELIEEIKDKNQYGKSVLHIAGLGNGIEIIERLIPLFDNNKHELIEWIKDKNQDGYSVLHLAAQFKHVETIERLIPLFDNNKHELIEWIKDKNQNGDSVLHIAAQYKSVETIERLIPLFDNNKYELIEWIKDKNSHGFSVLHIAGWKNNIDIIEKLIPLFDNNKSKLIKWIKDKNQNGNSVLHIAGLKNSIEIIEKLVSLFYSNRNELIEWIKDKNQYGNSVLHLAVRENNIEVIERLIPLFDSNKNDLIEWIKDKNQYGNSVLHIAGLENNIEIIEKLIPLFDNNQNELIEWIKDKNSHGFSVLHIAGWKNNIEIIEKLIPLFDNNQNELIEWIKDKNSHGFSVLHIAGWKNNIEIIERLIPLFDNNKNDLIEWIKDKNQNGNSVLHIAGLENTIEIIEKLVPLFGSNRIELIEWIKDKNQKGNSVLHIAGLENSIEIIEKLVPLFYSNRNELIEWIKDKNQFGNSVLHLAVRENNIEVIERLIPLFDNNKNDLIEWIKDKNQYGDSVLHIAGLENTIEIIEKLVPLFGSNRIELIEWIKDKNQKGNSVLHIAGLKNSIEIIEKLVPLFYSNRNELIEWIKDKNQFGNSVLHLAVRENNIEVIERLIPLFDNNKNDLIEWIKDKNQYGDSIL</sequence>
<keyword evidence="5" id="KW-0472">Membrane</keyword>
<dbReference type="Gene3D" id="1.25.40.20">
    <property type="entry name" value="Ankyrin repeat-containing domain"/>
    <property type="match status" value="6"/>
</dbReference>
<dbReference type="GO" id="GO:0006887">
    <property type="term" value="P:exocytosis"/>
    <property type="evidence" value="ECO:0007669"/>
    <property type="project" value="UniProtKB-KW"/>
</dbReference>
<dbReference type="EMBL" id="JAPWDV010000004">
    <property type="protein sequence ID" value="KAJ6215361.1"/>
    <property type="molecule type" value="Genomic_DNA"/>
</dbReference>
<keyword evidence="2" id="KW-0268">Exocytosis</keyword>
<dbReference type="InterPro" id="IPR036770">
    <property type="entry name" value="Ankyrin_rpt-contain_sf"/>
</dbReference>
<dbReference type="PANTHER" id="PTHR24121:SF23">
    <property type="entry name" value="NO MECHANORECEPTOR POTENTIAL C, ISOFORM H"/>
    <property type="match status" value="1"/>
</dbReference>
<comment type="caution">
    <text evidence="7">The sequence shown here is derived from an EMBL/GenBank/DDBJ whole genome shotgun (WGS) entry which is preliminary data.</text>
</comment>
<keyword evidence="8" id="KW-1185">Reference proteome</keyword>
<gene>
    <name evidence="7" type="ORF">RDWZM_009861</name>
</gene>
<feature type="repeat" description="ANK" evidence="6">
    <location>
        <begin position="2148"/>
        <end position="2169"/>
    </location>
</feature>
<proteinExistence type="predicted"/>
<dbReference type="InterPro" id="IPR029058">
    <property type="entry name" value="AB_hydrolase_fold"/>
</dbReference>
<keyword evidence="4" id="KW-0638">Presynaptic neurotoxin</keyword>
<dbReference type="GO" id="GO:0044218">
    <property type="term" value="C:other organism cell membrane"/>
    <property type="evidence" value="ECO:0007669"/>
    <property type="project" value="UniProtKB-KW"/>
</dbReference>
<dbReference type="SUPFAM" id="SSF48403">
    <property type="entry name" value="Ankyrin repeat"/>
    <property type="match status" value="3"/>
</dbReference>
<dbReference type="PROSITE" id="PS50088">
    <property type="entry name" value="ANK_REPEAT"/>
    <property type="match status" value="3"/>
</dbReference>
<organism evidence="7 8">
    <name type="scientific">Blomia tropicalis</name>
    <name type="common">Mite</name>
    <dbReference type="NCBI Taxonomy" id="40697"/>
    <lineage>
        <taxon>Eukaryota</taxon>
        <taxon>Metazoa</taxon>
        <taxon>Ecdysozoa</taxon>
        <taxon>Arthropoda</taxon>
        <taxon>Chelicerata</taxon>
        <taxon>Arachnida</taxon>
        <taxon>Acari</taxon>
        <taxon>Acariformes</taxon>
        <taxon>Sarcoptiformes</taxon>
        <taxon>Astigmata</taxon>
        <taxon>Glycyphagoidea</taxon>
        <taxon>Echimyopodidae</taxon>
        <taxon>Blomia</taxon>
    </lineage>
</organism>
<keyword evidence="6" id="KW-0040">ANK repeat</keyword>
<name>A0A9Q0RI66_BLOTA</name>
<dbReference type="Pfam" id="PF12796">
    <property type="entry name" value="Ank_2"/>
    <property type="match status" value="6"/>
</dbReference>
<dbReference type="PANTHER" id="PTHR24121">
    <property type="entry name" value="NO MECHANORECEPTOR POTENTIAL C, ISOFORM D-RELATED"/>
    <property type="match status" value="1"/>
</dbReference>
<evidence type="ECO:0000313" key="7">
    <source>
        <dbReference type="EMBL" id="KAJ6215361.1"/>
    </source>
</evidence>
<reference evidence="7" key="1">
    <citation type="submission" date="2022-12" db="EMBL/GenBank/DDBJ databases">
        <title>Genome assemblies of Blomia tropicalis.</title>
        <authorList>
            <person name="Cui Y."/>
        </authorList>
    </citation>
    <scope>NUCLEOTIDE SEQUENCE</scope>
    <source>
        <tissue evidence="7">Adult mites</tissue>
    </source>
</reference>
<dbReference type="Proteomes" id="UP001142055">
    <property type="component" value="Chromosome 4"/>
</dbReference>
<dbReference type="Gene3D" id="3.40.50.300">
    <property type="entry name" value="P-loop containing nucleotide triphosphate hydrolases"/>
    <property type="match status" value="1"/>
</dbReference>
<comment type="subcellular location">
    <subcellularLocation>
        <location evidence="1">Target cell membrane</location>
    </subcellularLocation>
</comment>
<dbReference type="InterPro" id="IPR027417">
    <property type="entry name" value="P-loop_NTPase"/>
</dbReference>
<evidence type="ECO:0000256" key="5">
    <source>
        <dbReference type="ARBA" id="ARBA00023298"/>
    </source>
</evidence>
<dbReference type="InterPro" id="IPR002110">
    <property type="entry name" value="Ankyrin_rpt"/>
</dbReference>
<evidence type="ECO:0000256" key="4">
    <source>
        <dbReference type="ARBA" id="ARBA00023028"/>
    </source>
</evidence>
<feature type="repeat" description="ANK" evidence="6">
    <location>
        <begin position="2025"/>
        <end position="2046"/>
    </location>
</feature>
<evidence type="ECO:0000256" key="1">
    <source>
        <dbReference type="ARBA" id="ARBA00004175"/>
    </source>
</evidence>
<evidence type="ECO:0000313" key="8">
    <source>
        <dbReference type="Proteomes" id="UP001142055"/>
    </source>
</evidence>
<feature type="repeat" description="ANK" evidence="6">
    <location>
        <begin position="1779"/>
        <end position="1800"/>
    </location>
</feature>
<evidence type="ECO:0000256" key="2">
    <source>
        <dbReference type="ARBA" id="ARBA00022483"/>
    </source>
</evidence>
<dbReference type="GO" id="GO:0044231">
    <property type="term" value="C:host cell presynaptic membrane"/>
    <property type="evidence" value="ECO:0007669"/>
    <property type="project" value="UniProtKB-KW"/>
</dbReference>
<dbReference type="Gene3D" id="3.40.50.1820">
    <property type="entry name" value="alpha/beta hydrolase"/>
    <property type="match status" value="1"/>
</dbReference>
<keyword evidence="5" id="KW-1053">Target membrane</keyword>
<keyword evidence="3" id="KW-1052">Target cell membrane</keyword>
<dbReference type="PROSITE" id="PS50297">
    <property type="entry name" value="ANK_REP_REGION"/>
    <property type="match status" value="3"/>
</dbReference>